<feature type="transmembrane region" description="Helical" evidence="7">
    <location>
        <begin position="356"/>
        <end position="380"/>
    </location>
</feature>
<dbReference type="EMBL" id="OJIN01000165">
    <property type="protein sequence ID" value="SPD74587.1"/>
    <property type="molecule type" value="Genomic_DNA"/>
</dbReference>
<dbReference type="Pfam" id="PF13807">
    <property type="entry name" value="GNVR"/>
    <property type="match status" value="1"/>
</dbReference>
<feature type="domain" description="Tyrosine-protein kinase G-rich" evidence="9">
    <location>
        <begin position="308"/>
        <end position="376"/>
    </location>
</feature>
<accession>A0A445MYM3</accession>
<evidence type="ECO:0000256" key="6">
    <source>
        <dbReference type="SAM" id="Coils"/>
    </source>
</evidence>
<reference evidence="10" key="1">
    <citation type="submission" date="2018-01" db="EMBL/GenBank/DDBJ databases">
        <authorList>
            <person name="Regsiter A."/>
            <person name="William W."/>
        </authorList>
    </citation>
    <scope>NUCLEOTIDE SEQUENCE</scope>
    <source>
        <strain evidence="10">TRIP AH-1</strain>
    </source>
</reference>
<dbReference type="Gene3D" id="3.30.1890.10">
    <property type="entry name" value="FepE-like"/>
    <property type="match status" value="1"/>
</dbReference>
<evidence type="ECO:0000313" key="10">
    <source>
        <dbReference type="EMBL" id="SPD74587.1"/>
    </source>
</evidence>
<feature type="domain" description="Polysaccharide chain length determinant N-terminal" evidence="8">
    <location>
        <begin position="15"/>
        <end position="110"/>
    </location>
</feature>
<keyword evidence="3 7" id="KW-0812">Transmembrane</keyword>
<dbReference type="AlphaFoldDB" id="A0A445MYM3"/>
<feature type="coiled-coil region" evidence="6">
    <location>
        <begin position="165"/>
        <end position="222"/>
    </location>
</feature>
<keyword evidence="6" id="KW-0175">Coiled coil</keyword>
<comment type="subcellular location">
    <subcellularLocation>
        <location evidence="1">Cell membrane</location>
        <topology evidence="1">Multi-pass membrane protein</topology>
    </subcellularLocation>
</comment>
<dbReference type="GO" id="GO:0004713">
    <property type="term" value="F:protein tyrosine kinase activity"/>
    <property type="evidence" value="ECO:0007669"/>
    <property type="project" value="TreeGrafter"/>
</dbReference>
<dbReference type="GO" id="GO:0005886">
    <property type="term" value="C:plasma membrane"/>
    <property type="evidence" value="ECO:0007669"/>
    <property type="project" value="UniProtKB-SubCell"/>
</dbReference>
<dbReference type="InterPro" id="IPR032807">
    <property type="entry name" value="GNVR"/>
</dbReference>
<evidence type="ECO:0000256" key="4">
    <source>
        <dbReference type="ARBA" id="ARBA00022989"/>
    </source>
</evidence>
<sequence length="420" mass="47797">MNQTEPINPPVEYEDEINLLDLLMVIVKRKKMIACIVGCVFVLSIIISLLLTRMYTATATILPPSESNSSLSGLVSQTEGALGGLAGGLFGQTSNAELYVGMLKSRAVADMLNERFDLKKLWDREYLENIYDTLADQSRIETSAKTKIITISYEDKDPQMAADMANAYVEALDRLNRKLNITEGQRKREFLEKRLKDVKEDLKKSESELRQFQEKNKLITIDDQAKVTIEGAAKIKGEIIAAQTELEVLMQFGTERQNEAVMLKSKIEELQKQLARIETGDKDDTQNNLFIPVRELPSLGMELADRIREAKVQEKVFELITSQYELAKIEEAKDVNTIQVLDKAVPPELRSSPKRALIVLLSSFTAFFMAVFLAFFLEFVERLKTEDPERYLQIKNGLISDDKLDELKAFFRRLPVKKQK</sequence>
<evidence type="ECO:0000256" key="1">
    <source>
        <dbReference type="ARBA" id="ARBA00004651"/>
    </source>
</evidence>
<organism evidence="10">
    <name type="scientific">uncultured Desulfobacterium sp</name>
    <dbReference type="NCBI Taxonomy" id="201089"/>
    <lineage>
        <taxon>Bacteria</taxon>
        <taxon>Pseudomonadati</taxon>
        <taxon>Thermodesulfobacteriota</taxon>
        <taxon>Desulfobacteria</taxon>
        <taxon>Desulfobacterales</taxon>
        <taxon>Desulfobacteriaceae</taxon>
        <taxon>Desulfobacterium</taxon>
        <taxon>environmental samples</taxon>
    </lineage>
</organism>
<proteinExistence type="predicted"/>
<dbReference type="Pfam" id="PF02706">
    <property type="entry name" value="Wzz"/>
    <property type="match status" value="1"/>
</dbReference>
<gene>
    <name evidence="10" type="ORF">PITCH_A250016</name>
</gene>
<evidence type="ECO:0000259" key="9">
    <source>
        <dbReference type="Pfam" id="PF13807"/>
    </source>
</evidence>
<evidence type="ECO:0000256" key="7">
    <source>
        <dbReference type="SAM" id="Phobius"/>
    </source>
</evidence>
<protein>
    <submittedName>
        <fullName evidence="10">Lipopolysaccharide biosynthesis protein</fullName>
    </submittedName>
</protein>
<dbReference type="InterPro" id="IPR003856">
    <property type="entry name" value="LPS_length_determ_N"/>
</dbReference>
<evidence type="ECO:0000256" key="3">
    <source>
        <dbReference type="ARBA" id="ARBA00022692"/>
    </source>
</evidence>
<evidence type="ECO:0000259" key="8">
    <source>
        <dbReference type="Pfam" id="PF02706"/>
    </source>
</evidence>
<keyword evidence="4 7" id="KW-1133">Transmembrane helix</keyword>
<dbReference type="InterPro" id="IPR050445">
    <property type="entry name" value="Bact_polysacc_biosynth/exp"/>
</dbReference>
<name>A0A445MYM3_9BACT</name>
<dbReference type="PANTHER" id="PTHR32309:SF13">
    <property type="entry name" value="FERRIC ENTEROBACTIN TRANSPORT PROTEIN FEPE"/>
    <property type="match status" value="1"/>
</dbReference>
<feature type="transmembrane region" description="Helical" evidence="7">
    <location>
        <begin position="32"/>
        <end position="55"/>
    </location>
</feature>
<keyword evidence="5 7" id="KW-0472">Membrane</keyword>
<evidence type="ECO:0000256" key="2">
    <source>
        <dbReference type="ARBA" id="ARBA00022475"/>
    </source>
</evidence>
<keyword evidence="2" id="KW-1003">Cell membrane</keyword>
<dbReference type="PANTHER" id="PTHR32309">
    <property type="entry name" value="TYROSINE-PROTEIN KINASE"/>
    <property type="match status" value="1"/>
</dbReference>
<evidence type="ECO:0000256" key="5">
    <source>
        <dbReference type="ARBA" id="ARBA00023136"/>
    </source>
</evidence>